<feature type="transmembrane region" description="Helical" evidence="2">
    <location>
        <begin position="51"/>
        <end position="74"/>
    </location>
</feature>
<feature type="compositionally biased region" description="Acidic residues" evidence="1">
    <location>
        <begin position="93"/>
        <end position="105"/>
    </location>
</feature>
<organism evidence="3 4">
    <name type="scientific">Macleaya cordata</name>
    <name type="common">Five-seeded plume-poppy</name>
    <name type="synonym">Bocconia cordata</name>
    <dbReference type="NCBI Taxonomy" id="56857"/>
    <lineage>
        <taxon>Eukaryota</taxon>
        <taxon>Viridiplantae</taxon>
        <taxon>Streptophyta</taxon>
        <taxon>Embryophyta</taxon>
        <taxon>Tracheophyta</taxon>
        <taxon>Spermatophyta</taxon>
        <taxon>Magnoliopsida</taxon>
        <taxon>Ranunculales</taxon>
        <taxon>Papaveraceae</taxon>
        <taxon>Papaveroideae</taxon>
        <taxon>Macleaya</taxon>
    </lineage>
</organism>
<dbReference type="Proteomes" id="UP000195402">
    <property type="component" value="Unassembled WGS sequence"/>
</dbReference>
<sequence>MAIIDVDTDYSGCSSAAERSASCFRFVAIIFTILLLVRHLLFVLTSGTEHYAFTLLTVLILRAGGILIPLYVMVRAIETIQNRLQQLHNEEFDETSIMEREEEEHEPQYPTVQIQS</sequence>
<evidence type="ECO:0000256" key="1">
    <source>
        <dbReference type="SAM" id="MobiDB-lite"/>
    </source>
</evidence>
<dbReference type="PANTHER" id="PTHR23012">
    <property type="entry name" value="RING/FYVE/PHD ZINC FINGER DOMAIN-CONTAINING"/>
    <property type="match status" value="1"/>
</dbReference>
<dbReference type="Pfam" id="PF12428">
    <property type="entry name" value="DUF3675"/>
    <property type="match status" value="1"/>
</dbReference>
<dbReference type="GO" id="GO:0016567">
    <property type="term" value="P:protein ubiquitination"/>
    <property type="evidence" value="ECO:0007669"/>
    <property type="project" value="TreeGrafter"/>
</dbReference>
<feature type="transmembrane region" description="Helical" evidence="2">
    <location>
        <begin position="24"/>
        <end position="45"/>
    </location>
</feature>
<name>A0A200PWH5_MACCD</name>
<dbReference type="AlphaFoldDB" id="A0A200PWH5"/>
<gene>
    <name evidence="3" type="ORF">BVC80_9091g52</name>
</gene>
<dbReference type="GO" id="GO:0016020">
    <property type="term" value="C:membrane"/>
    <property type="evidence" value="ECO:0007669"/>
    <property type="project" value="TreeGrafter"/>
</dbReference>
<dbReference type="STRING" id="56857.A0A200PWH5"/>
<dbReference type="EMBL" id="MVGT01003949">
    <property type="protein sequence ID" value="OVA02546.1"/>
    <property type="molecule type" value="Genomic_DNA"/>
</dbReference>
<keyword evidence="2" id="KW-0472">Membrane</keyword>
<dbReference type="PANTHER" id="PTHR23012:SF180">
    <property type="entry name" value="RING_FYVE_PHD ZINC FINGER SUPERFAMILY PROTEIN"/>
    <property type="match status" value="1"/>
</dbReference>
<dbReference type="GO" id="GO:0004842">
    <property type="term" value="F:ubiquitin-protein transferase activity"/>
    <property type="evidence" value="ECO:0007669"/>
    <property type="project" value="TreeGrafter"/>
</dbReference>
<keyword evidence="2" id="KW-1133">Transmembrane helix</keyword>
<evidence type="ECO:0000313" key="4">
    <source>
        <dbReference type="Proteomes" id="UP000195402"/>
    </source>
</evidence>
<feature type="region of interest" description="Disordered" evidence="1">
    <location>
        <begin position="93"/>
        <end position="116"/>
    </location>
</feature>
<dbReference type="OMA" id="TEHYAFT"/>
<reference evidence="3 4" key="1">
    <citation type="journal article" date="2017" name="Mol. Plant">
        <title>The Genome of Medicinal Plant Macleaya cordata Provides New Insights into Benzylisoquinoline Alkaloids Metabolism.</title>
        <authorList>
            <person name="Liu X."/>
            <person name="Liu Y."/>
            <person name="Huang P."/>
            <person name="Ma Y."/>
            <person name="Qing Z."/>
            <person name="Tang Q."/>
            <person name="Cao H."/>
            <person name="Cheng P."/>
            <person name="Zheng Y."/>
            <person name="Yuan Z."/>
            <person name="Zhou Y."/>
            <person name="Liu J."/>
            <person name="Tang Z."/>
            <person name="Zhuo Y."/>
            <person name="Zhang Y."/>
            <person name="Yu L."/>
            <person name="Huang J."/>
            <person name="Yang P."/>
            <person name="Peng Q."/>
            <person name="Zhang J."/>
            <person name="Jiang W."/>
            <person name="Zhang Z."/>
            <person name="Lin K."/>
            <person name="Ro D.K."/>
            <person name="Chen X."/>
            <person name="Xiong X."/>
            <person name="Shang Y."/>
            <person name="Huang S."/>
            <person name="Zeng J."/>
        </authorList>
    </citation>
    <scope>NUCLEOTIDE SEQUENCE [LARGE SCALE GENOMIC DNA]</scope>
    <source>
        <strain evidence="4">cv. BLH2017</strain>
        <tissue evidence="3">Root</tissue>
    </source>
</reference>
<proteinExistence type="predicted"/>
<evidence type="ECO:0000313" key="3">
    <source>
        <dbReference type="EMBL" id="OVA02546.1"/>
    </source>
</evidence>
<keyword evidence="2" id="KW-0812">Transmembrane</keyword>
<dbReference type="InterPro" id="IPR022143">
    <property type="entry name" value="DUF3675"/>
</dbReference>
<dbReference type="InParanoid" id="A0A200PWH5"/>
<protein>
    <submittedName>
        <fullName evidence="3">Uncharacterized protein</fullName>
    </submittedName>
</protein>
<keyword evidence="4" id="KW-1185">Reference proteome</keyword>
<accession>A0A200PWH5</accession>
<dbReference type="OrthoDB" id="264354at2759"/>
<evidence type="ECO:0000256" key="2">
    <source>
        <dbReference type="SAM" id="Phobius"/>
    </source>
</evidence>
<comment type="caution">
    <text evidence="3">The sequence shown here is derived from an EMBL/GenBank/DDBJ whole genome shotgun (WGS) entry which is preliminary data.</text>
</comment>
<dbReference type="InterPro" id="IPR033275">
    <property type="entry name" value="MARCH-like"/>
</dbReference>